<dbReference type="InterPro" id="IPR036514">
    <property type="entry name" value="SGNH_hydro_sf"/>
</dbReference>
<organism evidence="2 3">
    <name type="scientific">Sphingobium tyrosinilyticum</name>
    <dbReference type="NCBI Taxonomy" id="2715436"/>
    <lineage>
        <taxon>Bacteria</taxon>
        <taxon>Pseudomonadati</taxon>
        <taxon>Pseudomonadota</taxon>
        <taxon>Alphaproteobacteria</taxon>
        <taxon>Sphingomonadales</taxon>
        <taxon>Sphingomonadaceae</taxon>
        <taxon>Sphingobium</taxon>
    </lineage>
</organism>
<sequence length="265" mass="27890">MTLEPGAGRRSLAPGDIYVAIGSSFAAGPGISKPADTPPTRCARSIDNYAHQLARKKGLRLIDVSCSAATTAHLLGPWSELPPQLDALTPDTSLITATIGGNDMGYIGGIMAASCQPMNGKACMTVPEPTEQKWQKLEADMRKLLAEMRRRAPNARIILVDYPTVLPDHGQCAAAPLSPEQADRSRMIASRLAALTAKVAHDAGAEILAASSLSRGHDACAADPWMNGFIKATGSSSFAPYHPNLAGMTAVADALERMTSKSLSR</sequence>
<accession>A0ABV9EY60</accession>
<dbReference type="EMBL" id="JBHSFZ010000006">
    <property type="protein sequence ID" value="MFC4593635.1"/>
    <property type="molecule type" value="Genomic_DNA"/>
</dbReference>
<dbReference type="Gene3D" id="3.40.50.1110">
    <property type="entry name" value="SGNH hydrolase"/>
    <property type="match status" value="1"/>
</dbReference>
<gene>
    <name evidence="2" type="ORF">ACFO3E_05440</name>
</gene>
<comment type="caution">
    <text evidence="2">The sequence shown here is derived from an EMBL/GenBank/DDBJ whole genome shotgun (WGS) entry which is preliminary data.</text>
</comment>
<dbReference type="EC" id="3.1.-.-" evidence="2"/>
<dbReference type="Proteomes" id="UP001595957">
    <property type="component" value="Unassembled WGS sequence"/>
</dbReference>
<feature type="domain" description="SGNH hydrolase-type esterase" evidence="1">
    <location>
        <begin position="20"/>
        <end position="249"/>
    </location>
</feature>
<proteinExistence type="predicted"/>
<name>A0ABV9EY60_9SPHN</name>
<dbReference type="PANTHER" id="PTHR37981:SF1">
    <property type="entry name" value="SGNH HYDROLASE-TYPE ESTERASE DOMAIN-CONTAINING PROTEIN"/>
    <property type="match status" value="1"/>
</dbReference>
<reference evidence="3" key="1">
    <citation type="journal article" date="2019" name="Int. J. Syst. Evol. Microbiol.">
        <title>The Global Catalogue of Microorganisms (GCM) 10K type strain sequencing project: providing services to taxonomists for standard genome sequencing and annotation.</title>
        <authorList>
            <consortium name="The Broad Institute Genomics Platform"/>
            <consortium name="The Broad Institute Genome Sequencing Center for Infectious Disease"/>
            <person name="Wu L."/>
            <person name="Ma J."/>
        </authorList>
    </citation>
    <scope>NUCLEOTIDE SEQUENCE [LARGE SCALE GENOMIC DNA]</scope>
    <source>
        <strain evidence="3">NBRC 103632</strain>
    </source>
</reference>
<dbReference type="CDD" id="cd01823">
    <property type="entry name" value="SEST_like"/>
    <property type="match status" value="1"/>
</dbReference>
<dbReference type="Pfam" id="PF13472">
    <property type="entry name" value="Lipase_GDSL_2"/>
    <property type="match status" value="1"/>
</dbReference>
<evidence type="ECO:0000313" key="3">
    <source>
        <dbReference type="Proteomes" id="UP001595957"/>
    </source>
</evidence>
<dbReference type="InterPro" id="IPR037460">
    <property type="entry name" value="SEST-like"/>
</dbReference>
<keyword evidence="3" id="KW-1185">Reference proteome</keyword>
<protein>
    <submittedName>
        <fullName evidence="2">SGNH/GDSL hydrolase family protein</fullName>
        <ecNumber evidence="2">3.1.-.-</ecNumber>
    </submittedName>
</protein>
<dbReference type="GO" id="GO:0016787">
    <property type="term" value="F:hydrolase activity"/>
    <property type="evidence" value="ECO:0007669"/>
    <property type="project" value="UniProtKB-KW"/>
</dbReference>
<evidence type="ECO:0000313" key="2">
    <source>
        <dbReference type="EMBL" id="MFC4593635.1"/>
    </source>
</evidence>
<dbReference type="SUPFAM" id="SSF52266">
    <property type="entry name" value="SGNH hydrolase"/>
    <property type="match status" value="1"/>
</dbReference>
<evidence type="ECO:0000259" key="1">
    <source>
        <dbReference type="Pfam" id="PF13472"/>
    </source>
</evidence>
<dbReference type="InterPro" id="IPR013830">
    <property type="entry name" value="SGNH_hydro"/>
</dbReference>
<keyword evidence="2" id="KW-0378">Hydrolase</keyword>
<dbReference type="PANTHER" id="PTHR37981">
    <property type="entry name" value="LIPASE 2"/>
    <property type="match status" value="1"/>
</dbReference>